<dbReference type="GO" id="GO:0019104">
    <property type="term" value="F:DNA N-glycosylase activity"/>
    <property type="evidence" value="ECO:0007669"/>
    <property type="project" value="InterPro"/>
</dbReference>
<evidence type="ECO:0000256" key="7">
    <source>
        <dbReference type="ARBA" id="ARBA00023239"/>
    </source>
</evidence>
<evidence type="ECO:0000256" key="6">
    <source>
        <dbReference type="ARBA" id="ARBA00023204"/>
    </source>
</evidence>
<dbReference type="GO" id="GO:0008270">
    <property type="term" value="F:zinc ion binding"/>
    <property type="evidence" value="ECO:0007669"/>
    <property type="project" value="InterPro"/>
</dbReference>
<keyword evidence="4" id="KW-0378">Hydrolase</keyword>
<evidence type="ECO:0000256" key="9">
    <source>
        <dbReference type="ARBA" id="ARBA00023295"/>
    </source>
</evidence>
<evidence type="ECO:0000256" key="8">
    <source>
        <dbReference type="ARBA" id="ARBA00023268"/>
    </source>
</evidence>
<keyword evidence="9" id="KW-0326">Glycosidase</keyword>
<evidence type="ECO:0000259" key="10">
    <source>
        <dbReference type="PROSITE" id="PS51068"/>
    </source>
</evidence>
<keyword evidence="8" id="KW-0511">Multifunctional enzyme</keyword>
<dbReference type="InterPro" id="IPR015886">
    <property type="entry name" value="H2TH_FPG"/>
</dbReference>
<reference evidence="11 12" key="1">
    <citation type="journal article" date="2017" name="Nat. Ecol. Evol.">
        <title>Scallop genome provides insights into evolution of bilaterian karyotype and development.</title>
        <authorList>
            <person name="Wang S."/>
            <person name="Zhang J."/>
            <person name="Jiao W."/>
            <person name="Li J."/>
            <person name="Xun X."/>
            <person name="Sun Y."/>
            <person name="Guo X."/>
            <person name="Huan P."/>
            <person name="Dong B."/>
            <person name="Zhang L."/>
            <person name="Hu X."/>
            <person name="Sun X."/>
            <person name="Wang J."/>
            <person name="Zhao C."/>
            <person name="Wang Y."/>
            <person name="Wang D."/>
            <person name="Huang X."/>
            <person name="Wang R."/>
            <person name="Lv J."/>
            <person name="Li Y."/>
            <person name="Zhang Z."/>
            <person name="Liu B."/>
            <person name="Lu W."/>
            <person name="Hui Y."/>
            <person name="Liang J."/>
            <person name="Zhou Z."/>
            <person name="Hou R."/>
            <person name="Li X."/>
            <person name="Liu Y."/>
            <person name="Li H."/>
            <person name="Ning X."/>
            <person name="Lin Y."/>
            <person name="Zhao L."/>
            <person name="Xing Q."/>
            <person name="Dou J."/>
            <person name="Li Y."/>
            <person name="Mao J."/>
            <person name="Guo H."/>
            <person name="Dou H."/>
            <person name="Li T."/>
            <person name="Mu C."/>
            <person name="Jiang W."/>
            <person name="Fu Q."/>
            <person name="Fu X."/>
            <person name="Miao Y."/>
            <person name="Liu J."/>
            <person name="Yu Q."/>
            <person name="Li R."/>
            <person name="Liao H."/>
            <person name="Li X."/>
            <person name="Kong Y."/>
            <person name="Jiang Z."/>
            <person name="Chourrout D."/>
            <person name="Li R."/>
            <person name="Bao Z."/>
        </authorList>
    </citation>
    <scope>NUCLEOTIDE SEQUENCE [LARGE SCALE GENOMIC DNA]</scope>
    <source>
        <strain evidence="11 12">PY_sf001</strain>
    </source>
</reference>
<evidence type="ECO:0000256" key="5">
    <source>
        <dbReference type="ARBA" id="ARBA00023125"/>
    </source>
</evidence>
<dbReference type="EMBL" id="NEDP02005285">
    <property type="protein sequence ID" value="OWF42406.1"/>
    <property type="molecule type" value="Genomic_DNA"/>
</dbReference>
<keyword evidence="12" id="KW-1185">Reference proteome</keyword>
<dbReference type="EC" id="4.2.99.18" evidence="2"/>
<dbReference type="OrthoDB" id="498125at2759"/>
<dbReference type="GO" id="GO:0006284">
    <property type="term" value="P:base-excision repair"/>
    <property type="evidence" value="ECO:0007669"/>
    <property type="project" value="InterPro"/>
</dbReference>
<evidence type="ECO:0000256" key="1">
    <source>
        <dbReference type="ARBA" id="ARBA00009409"/>
    </source>
</evidence>
<dbReference type="Proteomes" id="UP000242188">
    <property type="component" value="Unassembled WGS sequence"/>
</dbReference>
<dbReference type="InterPro" id="IPR035937">
    <property type="entry name" value="FPG_N"/>
</dbReference>
<keyword evidence="6" id="KW-0234">DNA repair</keyword>
<keyword evidence="11" id="KW-0540">Nuclease</keyword>
<dbReference type="SUPFAM" id="SSF81624">
    <property type="entry name" value="N-terminal domain of MutM-like DNA repair proteins"/>
    <property type="match status" value="1"/>
</dbReference>
<dbReference type="Gene3D" id="3.20.190.10">
    <property type="entry name" value="MutM-like, N-terminal"/>
    <property type="match status" value="1"/>
</dbReference>
<dbReference type="InterPro" id="IPR010979">
    <property type="entry name" value="Ribosomal_uS13-like_H2TH"/>
</dbReference>
<keyword evidence="3" id="KW-0227">DNA damage</keyword>
<evidence type="ECO:0000256" key="2">
    <source>
        <dbReference type="ARBA" id="ARBA00012720"/>
    </source>
</evidence>
<dbReference type="SMART" id="SM01232">
    <property type="entry name" value="H2TH"/>
    <property type="match status" value="1"/>
</dbReference>
<sequence length="220" mass="24636">MVEGPGCKIKGEKIKGKILGQSVRVVRGNAVDREIKPRKCITTSKFHTLIGRELDGVQTLGKELFMYFGEICLRVHFLMAGSFQVNNKRLDHDGGSAAEAPSFEMDFSRDKLTFHKSAVDIRSSTSCRERYDNLNEVDICSPVFNQRRAIAMVMAQRGRQLCDVLLDQTVLPGVGNIIKNEALFDSGVKPDSKVEELSEEHVSHLVKMTRDFSMVFLKVG</sequence>
<proteinExistence type="inferred from homology"/>
<evidence type="ECO:0000313" key="12">
    <source>
        <dbReference type="Proteomes" id="UP000242188"/>
    </source>
</evidence>
<name>A0A210Q100_MIZYE</name>
<dbReference type="GO" id="GO:0005634">
    <property type="term" value="C:nucleus"/>
    <property type="evidence" value="ECO:0007669"/>
    <property type="project" value="TreeGrafter"/>
</dbReference>
<dbReference type="PANTHER" id="PTHR22993">
    <property type="entry name" value="FORMAMIDOPYRIMIDINE-DNA GLYCOSYLASE"/>
    <property type="match status" value="1"/>
</dbReference>
<protein>
    <recommendedName>
        <fullName evidence="2">DNA-(apurinic or apyrimidinic site) lyase</fullName>
        <ecNumber evidence="2">4.2.99.18</ecNumber>
    </recommendedName>
</protein>
<evidence type="ECO:0000256" key="3">
    <source>
        <dbReference type="ARBA" id="ARBA00022763"/>
    </source>
</evidence>
<evidence type="ECO:0000313" key="11">
    <source>
        <dbReference type="EMBL" id="OWF42406.1"/>
    </source>
</evidence>
<dbReference type="GO" id="GO:0140078">
    <property type="term" value="F:class I DNA-(apurinic or apyrimidinic site) endonuclease activity"/>
    <property type="evidence" value="ECO:0007669"/>
    <property type="project" value="UniProtKB-EC"/>
</dbReference>
<feature type="domain" description="Formamidopyrimidine-DNA glycosylase catalytic" evidence="10">
    <location>
        <begin position="2"/>
        <end position="90"/>
    </location>
</feature>
<dbReference type="InterPro" id="IPR012319">
    <property type="entry name" value="FPG_cat"/>
</dbReference>
<dbReference type="SUPFAM" id="SSF46946">
    <property type="entry name" value="S13-like H2TH domain"/>
    <property type="match status" value="1"/>
</dbReference>
<keyword evidence="5" id="KW-0238">DNA-binding</keyword>
<dbReference type="Pfam" id="PF06831">
    <property type="entry name" value="H2TH"/>
    <property type="match status" value="1"/>
</dbReference>
<dbReference type="Pfam" id="PF01149">
    <property type="entry name" value="Fapy_DNA_glyco"/>
    <property type="match status" value="1"/>
</dbReference>
<dbReference type="STRING" id="6573.A0A210Q100"/>
<organism evidence="11 12">
    <name type="scientific">Mizuhopecten yessoensis</name>
    <name type="common">Japanese scallop</name>
    <name type="synonym">Patinopecten yessoensis</name>
    <dbReference type="NCBI Taxonomy" id="6573"/>
    <lineage>
        <taxon>Eukaryota</taxon>
        <taxon>Metazoa</taxon>
        <taxon>Spiralia</taxon>
        <taxon>Lophotrochozoa</taxon>
        <taxon>Mollusca</taxon>
        <taxon>Bivalvia</taxon>
        <taxon>Autobranchia</taxon>
        <taxon>Pteriomorphia</taxon>
        <taxon>Pectinida</taxon>
        <taxon>Pectinoidea</taxon>
        <taxon>Pectinidae</taxon>
        <taxon>Mizuhopecten</taxon>
    </lineage>
</organism>
<keyword evidence="7" id="KW-0456">Lyase</keyword>
<accession>A0A210Q100</accession>
<dbReference type="Gene3D" id="1.10.8.50">
    <property type="match status" value="1"/>
</dbReference>
<evidence type="ECO:0000256" key="4">
    <source>
        <dbReference type="ARBA" id="ARBA00022801"/>
    </source>
</evidence>
<comment type="caution">
    <text evidence="11">The sequence shown here is derived from an EMBL/GenBank/DDBJ whole genome shotgun (WGS) entry which is preliminary data.</text>
</comment>
<comment type="similarity">
    <text evidence="1">Belongs to the FPG family.</text>
</comment>
<keyword evidence="11" id="KW-0255">Endonuclease</keyword>
<dbReference type="PANTHER" id="PTHR22993:SF10">
    <property type="entry name" value="ENDONUCLEASE 8-LIKE 3"/>
    <property type="match status" value="1"/>
</dbReference>
<dbReference type="SMART" id="SM00898">
    <property type="entry name" value="Fapy_DNA_glyco"/>
    <property type="match status" value="1"/>
</dbReference>
<dbReference type="AlphaFoldDB" id="A0A210Q100"/>
<dbReference type="PROSITE" id="PS51068">
    <property type="entry name" value="FPG_CAT"/>
    <property type="match status" value="1"/>
</dbReference>
<gene>
    <name evidence="11" type="ORF">KP79_PYT02068</name>
</gene>
<dbReference type="GO" id="GO:0003684">
    <property type="term" value="F:damaged DNA binding"/>
    <property type="evidence" value="ECO:0007669"/>
    <property type="project" value="InterPro"/>
</dbReference>